<proteinExistence type="predicted"/>
<keyword evidence="2" id="KW-1185">Reference proteome</keyword>
<evidence type="ECO:0000313" key="2">
    <source>
        <dbReference type="Proteomes" id="UP000575898"/>
    </source>
</evidence>
<protein>
    <recommendedName>
        <fullName evidence="3">Nudix hydrolase domain-containing protein</fullName>
    </recommendedName>
</protein>
<comment type="caution">
    <text evidence="1">The sequence shown here is derived from an EMBL/GenBank/DDBJ whole genome shotgun (WGS) entry which is preliminary data.</text>
</comment>
<sequence length="255" mass="28858">MISQYYSVLAAGKFNPSQVRVIYDSDLYSVTRDVDQQQAIKKCWEEARLNSKRNGRLLFSSEIFRLADAAVDGEILSLYFGNTDYKDYYATRLASDIGSMASNPLGSVVIPLTCDGYIPLARRSMTVDANPGKYFTFGGFFDRSLDWDEVGQPDIFGFIYRELQEEMGDLKVNNLYIKGVIYDCILPHPEIIAIAELSDSKEEMKSKNMTSDEFENVQFIHVSDIYNFVEKNHPQICNTTIGALSLFAEDCLDNA</sequence>
<gene>
    <name evidence="1" type="ORF">HNQ59_003729</name>
</gene>
<organism evidence="1 2">
    <name type="scientific">Chitinivorax tropicus</name>
    <dbReference type="NCBI Taxonomy" id="714531"/>
    <lineage>
        <taxon>Bacteria</taxon>
        <taxon>Pseudomonadati</taxon>
        <taxon>Pseudomonadota</taxon>
        <taxon>Betaproteobacteria</taxon>
        <taxon>Chitinivorax</taxon>
    </lineage>
</organism>
<dbReference type="SUPFAM" id="SSF55811">
    <property type="entry name" value="Nudix"/>
    <property type="match status" value="1"/>
</dbReference>
<dbReference type="Proteomes" id="UP000575898">
    <property type="component" value="Unassembled WGS sequence"/>
</dbReference>
<dbReference type="AlphaFoldDB" id="A0A840MPN6"/>
<name>A0A840MPN6_9PROT</name>
<accession>A0A840MPN6</accession>
<evidence type="ECO:0008006" key="3">
    <source>
        <dbReference type="Google" id="ProtNLM"/>
    </source>
</evidence>
<dbReference type="RefSeq" id="WP_184041807.1">
    <property type="nucleotide sequence ID" value="NZ_JACHHY010000034.1"/>
</dbReference>
<reference evidence="1 2" key="1">
    <citation type="submission" date="2020-08" db="EMBL/GenBank/DDBJ databases">
        <title>Genomic Encyclopedia of Type Strains, Phase IV (KMG-IV): sequencing the most valuable type-strain genomes for metagenomic binning, comparative biology and taxonomic classification.</title>
        <authorList>
            <person name="Goeker M."/>
        </authorList>
    </citation>
    <scope>NUCLEOTIDE SEQUENCE [LARGE SCALE GENOMIC DNA]</scope>
    <source>
        <strain evidence="1 2">DSM 27165</strain>
    </source>
</reference>
<dbReference type="EMBL" id="JACHHY010000034">
    <property type="protein sequence ID" value="MBB5020410.1"/>
    <property type="molecule type" value="Genomic_DNA"/>
</dbReference>
<dbReference type="InterPro" id="IPR015797">
    <property type="entry name" value="NUDIX_hydrolase-like_dom_sf"/>
</dbReference>
<evidence type="ECO:0000313" key="1">
    <source>
        <dbReference type="EMBL" id="MBB5020410.1"/>
    </source>
</evidence>